<gene>
    <name evidence="2" type="ORF">EDD53_0659</name>
</gene>
<evidence type="ECO:0008006" key="4">
    <source>
        <dbReference type="Google" id="ProtNLM"/>
    </source>
</evidence>
<proteinExistence type="predicted"/>
<keyword evidence="1" id="KW-0812">Transmembrane</keyword>
<dbReference type="RefSeq" id="WP_123791746.1">
    <property type="nucleotide sequence ID" value="NZ_RKQK01000001.1"/>
</dbReference>
<protein>
    <recommendedName>
        <fullName evidence="4">Component of SufBCD complex</fullName>
    </recommendedName>
</protein>
<keyword evidence="1" id="KW-0472">Membrane</keyword>
<dbReference type="Proteomes" id="UP000269689">
    <property type="component" value="Unassembled WGS sequence"/>
</dbReference>
<evidence type="ECO:0000313" key="3">
    <source>
        <dbReference type="Proteomes" id="UP000269689"/>
    </source>
</evidence>
<feature type="transmembrane region" description="Helical" evidence="1">
    <location>
        <begin position="146"/>
        <end position="165"/>
    </location>
</feature>
<dbReference type="OrthoDB" id="7847071at2"/>
<name>A0A3N4UVM4_9RHOB</name>
<evidence type="ECO:0000256" key="1">
    <source>
        <dbReference type="SAM" id="Phobius"/>
    </source>
</evidence>
<sequence length="175" mass="19566">MNLYQTIFEVIDMRSFSNLWYWIALAVLWSATSHYVLGVPFDLVQKASKEGGEKQADIETLVRININRLLNIAEVTGLFSVALVCTGLTVLFSLGIFYSVEFAQATFLLAFPMCCVALMNVLTARKIRSETLQGAALFETLKFHRFKTQVIGMMSIFVTAMWGMYQNLVTGPLGG</sequence>
<keyword evidence="3" id="KW-1185">Reference proteome</keyword>
<reference evidence="2 3" key="1">
    <citation type="submission" date="2018-11" db="EMBL/GenBank/DDBJ databases">
        <title>Genomic Encyclopedia of Type Strains, Phase IV (KMG-IV): sequencing the most valuable type-strain genomes for metagenomic binning, comparative biology and taxonomic classification.</title>
        <authorList>
            <person name="Goeker M."/>
        </authorList>
    </citation>
    <scope>NUCLEOTIDE SEQUENCE [LARGE SCALE GENOMIC DNA]</scope>
    <source>
        <strain evidence="2 3">DSM 104731</strain>
    </source>
</reference>
<accession>A0A3N4UVM4</accession>
<feature type="transmembrane region" description="Helical" evidence="1">
    <location>
        <begin position="106"/>
        <end position="125"/>
    </location>
</feature>
<dbReference type="AlphaFoldDB" id="A0A3N4UVM4"/>
<feature type="transmembrane region" description="Helical" evidence="1">
    <location>
        <begin position="20"/>
        <end position="44"/>
    </location>
</feature>
<organism evidence="2 3">
    <name type="scientific">Pacificibacter maritimus</name>
    <dbReference type="NCBI Taxonomy" id="762213"/>
    <lineage>
        <taxon>Bacteria</taxon>
        <taxon>Pseudomonadati</taxon>
        <taxon>Pseudomonadota</taxon>
        <taxon>Alphaproteobacteria</taxon>
        <taxon>Rhodobacterales</taxon>
        <taxon>Roseobacteraceae</taxon>
        <taxon>Pacificibacter</taxon>
    </lineage>
</organism>
<comment type="caution">
    <text evidence="2">The sequence shown here is derived from an EMBL/GenBank/DDBJ whole genome shotgun (WGS) entry which is preliminary data.</text>
</comment>
<dbReference type="EMBL" id="RKQK01000001">
    <property type="protein sequence ID" value="RPE71539.1"/>
    <property type="molecule type" value="Genomic_DNA"/>
</dbReference>
<keyword evidence="1" id="KW-1133">Transmembrane helix</keyword>
<evidence type="ECO:0000313" key="2">
    <source>
        <dbReference type="EMBL" id="RPE71539.1"/>
    </source>
</evidence>
<feature type="transmembrane region" description="Helical" evidence="1">
    <location>
        <begin position="78"/>
        <end position="100"/>
    </location>
</feature>